<name>A0A1F6M8Y2_9BACT</name>
<dbReference type="PANTHER" id="PTHR45947:SF3">
    <property type="entry name" value="SULFOQUINOVOSYL TRANSFERASE SQD2"/>
    <property type="match status" value="1"/>
</dbReference>
<dbReference type="InterPro" id="IPR001296">
    <property type="entry name" value="Glyco_trans_1"/>
</dbReference>
<proteinExistence type="predicted"/>
<dbReference type="STRING" id="1798682.A3C15_02245"/>
<reference evidence="3 4" key="1">
    <citation type="journal article" date="2016" name="Nat. Commun.">
        <title>Thousands of microbial genomes shed light on interconnected biogeochemical processes in an aquifer system.</title>
        <authorList>
            <person name="Anantharaman K."/>
            <person name="Brown C.T."/>
            <person name="Hug L.A."/>
            <person name="Sharon I."/>
            <person name="Castelle C.J."/>
            <person name="Probst A.J."/>
            <person name="Thomas B.C."/>
            <person name="Singh A."/>
            <person name="Wilkins M.J."/>
            <person name="Karaoz U."/>
            <person name="Brodie E.L."/>
            <person name="Williams K.H."/>
            <person name="Hubbard S.S."/>
            <person name="Banfield J.F."/>
        </authorList>
    </citation>
    <scope>NUCLEOTIDE SEQUENCE [LARGE SCALE GENOMIC DNA]</scope>
</reference>
<accession>A0A1F6M8Y2</accession>
<evidence type="ECO:0000259" key="2">
    <source>
        <dbReference type="Pfam" id="PF13579"/>
    </source>
</evidence>
<gene>
    <name evidence="3" type="ORF">A3C15_02245</name>
</gene>
<evidence type="ECO:0000259" key="1">
    <source>
        <dbReference type="Pfam" id="PF00534"/>
    </source>
</evidence>
<organism evidence="3 4">
    <name type="scientific">Candidatus Magasanikbacteria bacterium RIFCSPHIGHO2_02_FULL_50_9b</name>
    <dbReference type="NCBI Taxonomy" id="1798682"/>
    <lineage>
        <taxon>Bacteria</taxon>
        <taxon>Candidatus Magasanikiibacteriota</taxon>
    </lineage>
</organism>
<dbReference type="Gene3D" id="3.40.50.2000">
    <property type="entry name" value="Glycogen Phosphorylase B"/>
    <property type="match status" value="2"/>
</dbReference>
<dbReference type="PANTHER" id="PTHR45947">
    <property type="entry name" value="SULFOQUINOVOSYL TRANSFERASE SQD2"/>
    <property type="match status" value="1"/>
</dbReference>
<sequence length="397" mass="44673">MKICYISNVYPPHVRGGAERVVAQLAREMSNRGHHVDVLTSAPWSEVEFGEIVREENGVRVHRMFHWTLYFNLFSARFPTGVRLINLIWSLINVPFALRVLLKLRTLKPDVVHTHNLAGTSFLIPLVVRALHLKHVHTVHDIQLAVASGRMLVDDEFDWVHAGWPARVFQSIQRTLWRSPSVVTAPSEWLLKFYQSKKYFRQSKLECVRHYFGVPAARATEFPQAHIAREKFTLLYVGQIVRAKGVLMLIRQFADLFERGEFPDSELIIVGTGDDQKSAEALATSCDAIQIVGALDSSRVAHLMRASDVIVVPSLLYENSPTVVIEALALGRPVSVSNVGGAAELVQHADGGWVVAPNEQAWREHLTWLSNNRQSVVQKIPLLHVPAAVPEFEKLYG</sequence>
<evidence type="ECO:0000313" key="4">
    <source>
        <dbReference type="Proteomes" id="UP000176532"/>
    </source>
</evidence>
<feature type="domain" description="Glycosyl transferase family 1" evidence="1">
    <location>
        <begin position="220"/>
        <end position="374"/>
    </location>
</feature>
<dbReference type="GO" id="GO:0016757">
    <property type="term" value="F:glycosyltransferase activity"/>
    <property type="evidence" value="ECO:0007669"/>
    <property type="project" value="InterPro"/>
</dbReference>
<evidence type="ECO:0000313" key="3">
    <source>
        <dbReference type="EMBL" id="OGH68086.1"/>
    </source>
</evidence>
<dbReference type="InterPro" id="IPR050194">
    <property type="entry name" value="Glycosyltransferase_grp1"/>
</dbReference>
<evidence type="ECO:0008006" key="5">
    <source>
        <dbReference type="Google" id="ProtNLM"/>
    </source>
</evidence>
<dbReference type="Pfam" id="PF13579">
    <property type="entry name" value="Glyco_trans_4_4"/>
    <property type="match status" value="1"/>
</dbReference>
<feature type="domain" description="Glycosyltransferase subfamily 4-like N-terminal" evidence="2">
    <location>
        <begin position="16"/>
        <end position="201"/>
    </location>
</feature>
<dbReference type="Proteomes" id="UP000176532">
    <property type="component" value="Unassembled WGS sequence"/>
</dbReference>
<dbReference type="SUPFAM" id="SSF53756">
    <property type="entry name" value="UDP-Glycosyltransferase/glycogen phosphorylase"/>
    <property type="match status" value="1"/>
</dbReference>
<dbReference type="Pfam" id="PF00534">
    <property type="entry name" value="Glycos_transf_1"/>
    <property type="match status" value="1"/>
</dbReference>
<dbReference type="EMBL" id="MFQD01000013">
    <property type="protein sequence ID" value="OGH68086.1"/>
    <property type="molecule type" value="Genomic_DNA"/>
</dbReference>
<protein>
    <recommendedName>
        <fullName evidence="5">Glycosyltransferase subfamily 4-like N-terminal domain-containing protein</fullName>
    </recommendedName>
</protein>
<comment type="caution">
    <text evidence="3">The sequence shown here is derived from an EMBL/GenBank/DDBJ whole genome shotgun (WGS) entry which is preliminary data.</text>
</comment>
<dbReference type="InterPro" id="IPR028098">
    <property type="entry name" value="Glyco_trans_4-like_N"/>
</dbReference>
<dbReference type="AlphaFoldDB" id="A0A1F6M8Y2"/>